<evidence type="ECO:0000313" key="2">
    <source>
        <dbReference type="EMBL" id="KPL71370.1"/>
    </source>
</evidence>
<gene>
    <name evidence="2" type="ORF">ADN00_16830</name>
</gene>
<keyword evidence="1" id="KW-0732">Signal</keyword>
<feature type="chain" id="PRO_5006025780" description="3-keto-disaccharide hydrolase domain-containing protein" evidence="1">
    <location>
        <begin position="22"/>
        <end position="261"/>
    </location>
</feature>
<proteinExistence type="predicted"/>
<dbReference type="PROSITE" id="PS51257">
    <property type="entry name" value="PROKAR_LIPOPROTEIN"/>
    <property type="match status" value="1"/>
</dbReference>
<feature type="signal peptide" evidence="1">
    <location>
        <begin position="1"/>
        <end position="21"/>
    </location>
</feature>
<accession>A0A0N8GL32</accession>
<dbReference type="Gene3D" id="2.60.120.560">
    <property type="entry name" value="Exo-inulinase, domain 1"/>
    <property type="match status" value="1"/>
</dbReference>
<organism evidence="2 3">
    <name type="scientific">Ornatilinea apprima</name>
    <dbReference type="NCBI Taxonomy" id="1134406"/>
    <lineage>
        <taxon>Bacteria</taxon>
        <taxon>Bacillati</taxon>
        <taxon>Chloroflexota</taxon>
        <taxon>Anaerolineae</taxon>
        <taxon>Anaerolineales</taxon>
        <taxon>Anaerolineaceae</taxon>
        <taxon>Ornatilinea</taxon>
    </lineage>
</organism>
<dbReference type="STRING" id="1134406.ADN00_16830"/>
<dbReference type="AlphaFoldDB" id="A0A0N8GL32"/>
<name>A0A0N8GL32_9CHLR</name>
<evidence type="ECO:0000256" key="1">
    <source>
        <dbReference type="SAM" id="SignalP"/>
    </source>
</evidence>
<dbReference type="EMBL" id="LGCL01000041">
    <property type="protein sequence ID" value="KPL71370.1"/>
    <property type="molecule type" value="Genomic_DNA"/>
</dbReference>
<dbReference type="OrthoDB" id="149977at2"/>
<dbReference type="RefSeq" id="WP_152966405.1">
    <property type="nucleotide sequence ID" value="NZ_LGCL01000041.1"/>
</dbReference>
<sequence length="261" mass="28593">MKRANLFPVLMLILASLACGALPKQAEGPVEAQEEPTILLPTSEISGVGPSEPTPVVVIEDKSTVKEAYDPFDAATDDWSLPFFVTTKALPGREKSAVELKNGNMTFSLMDEETYLYEFYESMTPEDVLVETKYQAGGNHTVNGVALICRAASDLSAWYEFRLGSDTKYSIFRYDVSRRDEGKNPYILLAKGGSQAISPSKENIVRILCKGSDLVLEVNGQQVSSVQDGTLTGEGLVGVGAMSYNLTPTYMMFDYFSYTQP</sequence>
<evidence type="ECO:0008006" key="4">
    <source>
        <dbReference type="Google" id="ProtNLM"/>
    </source>
</evidence>
<protein>
    <recommendedName>
        <fullName evidence="4">3-keto-disaccharide hydrolase domain-containing protein</fullName>
    </recommendedName>
</protein>
<dbReference type="Proteomes" id="UP000050417">
    <property type="component" value="Unassembled WGS sequence"/>
</dbReference>
<comment type="caution">
    <text evidence="2">The sequence shown here is derived from an EMBL/GenBank/DDBJ whole genome shotgun (WGS) entry which is preliminary data.</text>
</comment>
<keyword evidence="3" id="KW-1185">Reference proteome</keyword>
<evidence type="ECO:0000313" key="3">
    <source>
        <dbReference type="Proteomes" id="UP000050417"/>
    </source>
</evidence>
<reference evidence="2 3" key="1">
    <citation type="submission" date="2015-07" db="EMBL/GenBank/DDBJ databases">
        <title>Genome sequence of Ornatilinea apprima DSM 23815.</title>
        <authorList>
            <person name="Hemp J."/>
            <person name="Ward L.M."/>
            <person name="Pace L.A."/>
            <person name="Fischer W.W."/>
        </authorList>
    </citation>
    <scope>NUCLEOTIDE SEQUENCE [LARGE SCALE GENOMIC DNA]</scope>
    <source>
        <strain evidence="2 3">P3M-1</strain>
    </source>
</reference>